<keyword evidence="2" id="KW-0732">Signal</keyword>
<protein>
    <submittedName>
        <fullName evidence="3">Uncharacterized protein</fullName>
    </submittedName>
</protein>
<sequence>MDPRRRPFRSTLAALGTAGLLAGCGGGPAETAAPSSPSPVSLPPEPMPVRTLPAASGPVYRTPAFLAQGVAQGTNTRFRGRPEVTGRTTLGVVLRISDLPAAVTGDAVLPASVRFPSTGVCAPISMSDCAAQFLAFGSFAPETKARGDSEVLREGTATAAETRLREGVAYYVSAYADVPAQIDISRTEVCFSGAACLPVAGLPNIYHFGV</sequence>
<gene>
    <name evidence="3" type="ORF">JOM49_002308</name>
</gene>
<feature type="chain" id="PRO_5045953418" evidence="2">
    <location>
        <begin position="23"/>
        <end position="210"/>
    </location>
</feature>
<accession>A0ABS4PN02</accession>
<dbReference type="RefSeq" id="WP_209664284.1">
    <property type="nucleotide sequence ID" value="NZ_JAGGMS010000001.1"/>
</dbReference>
<evidence type="ECO:0000313" key="3">
    <source>
        <dbReference type="EMBL" id="MBP2180782.1"/>
    </source>
</evidence>
<dbReference type="PROSITE" id="PS51257">
    <property type="entry name" value="PROKAR_LIPOPROTEIN"/>
    <property type="match status" value="1"/>
</dbReference>
<evidence type="ECO:0000256" key="1">
    <source>
        <dbReference type="SAM" id="MobiDB-lite"/>
    </source>
</evidence>
<evidence type="ECO:0000313" key="4">
    <source>
        <dbReference type="Proteomes" id="UP000741013"/>
    </source>
</evidence>
<proteinExistence type="predicted"/>
<feature type="signal peptide" evidence="2">
    <location>
        <begin position="1"/>
        <end position="22"/>
    </location>
</feature>
<keyword evidence="4" id="KW-1185">Reference proteome</keyword>
<name>A0ABS4PN02_9PSEU</name>
<comment type="caution">
    <text evidence="3">The sequence shown here is derived from an EMBL/GenBank/DDBJ whole genome shotgun (WGS) entry which is preliminary data.</text>
</comment>
<dbReference type="Proteomes" id="UP000741013">
    <property type="component" value="Unassembled WGS sequence"/>
</dbReference>
<feature type="compositionally biased region" description="Pro residues" evidence="1">
    <location>
        <begin position="36"/>
        <end position="47"/>
    </location>
</feature>
<feature type="region of interest" description="Disordered" evidence="1">
    <location>
        <begin position="24"/>
        <end position="54"/>
    </location>
</feature>
<dbReference type="EMBL" id="JAGGMS010000001">
    <property type="protein sequence ID" value="MBP2180782.1"/>
    <property type="molecule type" value="Genomic_DNA"/>
</dbReference>
<reference evidence="3 4" key="1">
    <citation type="submission" date="2021-03" db="EMBL/GenBank/DDBJ databases">
        <title>Sequencing the genomes of 1000 actinobacteria strains.</title>
        <authorList>
            <person name="Klenk H.-P."/>
        </authorList>
    </citation>
    <scope>NUCLEOTIDE SEQUENCE [LARGE SCALE GENOMIC DNA]</scope>
    <source>
        <strain evidence="3 4">DSM 45510</strain>
    </source>
</reference>
<organism evidence="3 4">
    <name type="scientific">Amycolatopsis magusensis</name>
    <dbReference type="NCBI Taxonomy" id="882444"/>
    <lineage>
        <taxon>Bacteria</taxon>
        <taxon>Bacillati</taxon>
        <taxon>Actinomycetota</taxon>
        <taxon>Actinomycetes</taxon>
        <taxon>Pseudonocardiales</taxon>
        <taxon>Pseudonocardiaceae</taxon>
        <taxon>Amycolatopsis</taxon>
    </lineage>
</organism>
<evidence type="ECO:0000256" key="2">
    <source>
        <dbReference type="SAM" id="SignalP"/>
    </source>
</evidence>